<comment type="similarity">
    <text evidence="3">Belongs to the heat shock protein 70 family.</text>
</comment>
<dbReference type="InterPro" id="IPR043129">
    <property type="entry name" value="ATPase_NBD"/>
</dbReference>
<sequence>MALILPDIKLAVGIDLGTANIKAGIFRNGKLEIIPSSDGNLFMLAYLAFADNCRLFGAPAKYHAFRHPTSSVYNVKSFIGRKTTDPELLTELETFTTKVIDKNGQATFQATHPRAEIEVNTVEVLAMLLGQIRRNVEKYLKVFIPDAVITVPAKYSMRQRQVVKDAALIAGFNILRLLSAPSAILLGRGFEATSETDMENILTIDIGVSGLNVGCARIKKGVCKMLATARENNVGGASYILVLFNHCCELLQNRGLDIRRDIGAAYRLRLACEDAIRWLSCVTEYDIDMAAEGILGAGAYKICLTREFIEDLLHESFKPILPLIERVLDDSNMLKGNIHEILITGHSSHTPGHRKAWESYFDGEPKPTLRVASDFELMGASIEAANRSGDASFPHTCLLYDTTFLPLGVETDFFNMDVITPGNAAAPCTKSSEFRWDHRCNFLTTDTIVGDPAQQRGPACIIIYEGEQPHTKGNSSVMRMNITRLLPKRPNFNTLLAVRFDVDKNLDLAVTVKEVLSGHSITKKVESANLGMLKFELEAMSMSMNHYDGVDQTGF</sequence>
<keyword evidence="5" id="KW-1185">Reference proteome</keyword>
<dbReference type="GO" id="GO:0005524">
    <property type="term" value="F:ATP binding"/>
    <property type="evidence" value="ECO:0007669"/>
    <property type="project" value="UniProtKB-KW"/>
</dbReference>
<keyword evidence="2 3" id="KW-0067">ATP-binding</keyword>
<accession>M7STD8</accession>
<keyword evidence="1 3" id="KW-0547">Nucleotide-binding</keyword>
<dbReference type="Gene3D" id="3.30.420.40">
    <property type="match status" value="2"/>
</dbReference>
<dbReference type="GO" id="GO:0140662">
    <property type="term" value="F:ATP-dependent protein folding chaperone"/>
    <property type="evidence" value="ECO:0007669"/>
    <property type="project" value="InterPro"/>
</dbReference>
<dbReference type="KEGG" id="ela:UCREL1_3190"/>
<organism evidence="4 5">
    <name type="scientific">Eutypa lata (strain UCR-EL1)</name>
    <name type="common">Grapevine dieback disease fungus</name>
    <name type="synonym">Eutypa armeniacae</name>
    <dbReference type="NCBI Taxonomy" id="1287681"/>
    <lineage>
        <taxon>Eukaryota</taxon>
        <taxon>Fungi</taxon>
        <taxon>Dikarya</taxon>
        <taxon>Ascomycota</taxon>
        <taxon>Pezizomycotina</taxon>
        <taxon>Sordariomycetes</taxon>
        <taxon>Xylariomycetidae</taxon>
        <taxon>Xylariales</taxon>
        <taxon>Diatrypaceae</taxon>
        <taxon>Eutypa</taxon>
    </lineage>
</organism>
<dbReference type="Proteomes" id="UP000012174">
    <property type="component" value="Unassembled WGS sequence"/>
</dbReference>
<dbReference type="SUPFAM" id="SSF100920">
    <property type="entry name" value="Heat shock protein 70kD (HSP70), peptide-binding domain"/>
    <property type="match status" value="1"/>
</dbReference>
<name>M7STD8_EUTLA</name>
<evidence type="ECO:0000256" key="2">
    <source>
        <dbReference type="ARBA" id="ARBA00022840"/>
    </source>
</evidence>
<dbReference type="SUPFAM" id="SSF53067">
    <property type="entry name" value="Actin-like ATPase domain"/>
    <property type="match status" value="2"/>
</dbReference>
<dbReference type="eggNOG" id="KOG0101">
    <property type="taxonomic scope" value="Eukaryota"/>
</dbReference>
<dbReference type="Gene3D" id="3.30.30.30">
    <property type="match status" value="1"/>
</dbReference>
<dbReference type="Pfam" id="PF00012">
    <property type="entry name" value="HSP70"/>
    <property type="match status" value="1"/>
</dbReference>
<dbReference type="PANTHER" id="PTHR19375">
    <property type="entry name" value="HEAT SHOCK PROTEIN 70KDA"/>
    <property type="match status" value="1"/>
</dbReference>
<dbReference type="HOGENOM" id="CLU_005965_3_2_1"/>
<dbReference type="InterPro" id="IPR013126">
    <property type="entry name" value="Hsp_70_fam"/>
</dbReference>
<dbReference type="OrthoDB" id="29851at2759"/>
<protein>
    <submittedName>
        <fullName evidence="4">Putative hsp70-like protein</fullName>
    </submittedName>
</protein>
<proteinExistence type="inferred from homology"/>
<dbReference type="EMBL" id="KB706015">
    <property type="protein sequence ID" value="EMR69784.1"/>
    <property type="molecule type" value="Genomic_DNA"/>
</dbReference>
<dbReference type="InterPro" id="IPR029047">
    <property type="entry name" value="HSP70_peptide-bd_sf"/>
</dbReference>
<evidence type="ECO:0000256" key="1">
    <source>
        <dbReference type="ARBA" id="ARBA00022741"/>
    </source>
</evidence>
<gene>
    <name evidence="4" type="ORF">UCREL1_3190</name>
</gene>
<dbReference type="AlphaFoldDB" id="M7STD8"/>
<dbReference type="Gene3D" id="2.60.34.10">
    <property type="entry name" value="Substrate Binding Domain Of DNAk, Chain A, domain 1"/>
    <property type="match status" value="1"/>
</dbReference>
<evidence type="ECO:0000256" key="3">
    <source>
        <dbReference type="RuleBase" id="RU003322"/>
    </source>
</evidence>
<dbReference type="STRING" id="1287681.M7STD8"/>
<dbReference type="PRINTS" id="PR00301">
    <property type="entry name" value="HEATSHOCK70"/>
</dbReference>
<evidence type="ECO:0000313" key="4">
    <source>
        <dbReference type="EMBL" id="EMR69784.1"/>
    </source>
</evidence>
<reference evidence="5" key="1">
    <citation type="journal article" date="2013" name="Genome Announc.">
        <title>Draft genome sequence of the grapevine dieback fungus Eutypa lata UCR-EL1.</title>
        <authorList>
            <person name="Blanco-Ulate B."/>
            <person name="Rolshausen P.E."/>
            <person name="Cantu D."/>
        </authorList>
    </citation>
    <scope>NUCLEOTIDE SEQUENCE [LARGE SCALE GENOMIC DNA]</scope>
    <source>
        <strain evidence="5">UCR-EL1</strain>
    </source>
</reference>
<dbReference type="Gene3D" id="3.90.640.10">
    <property type="entry name" value="Actin, Chain A, domain 4"/>
    <property type="match status" value="1"/>
</dbReference>
<evidence type="ECO:0000313" key="5">
    <source>
        <dbReference type="Proteomes" id="UP000012174"/>
    </source>
</evidence>